<gene>
    <name evidence="1" type="ORF">MAG551_01240</name>
</gene>
<sequence>MGKNGDTFVHSEDKFYGRHFLNSLPDCKKVSDIKDIKHRFSLVSKPP</sequence>
<name>A0A941W2X4_9BACT</name>
<accession>A0A941W2X4</accession>
<reference evidence="1" key="1">
    <citation type="journal article" date="2021" name="ISME J.">
        <title>Fine-scale metabolic discontinuity in a stratified prokaryote microbiome of a Red Sea deep halocline.</title>
        <authorList>
            <person name="Michoud G."/>
            <person name="Ngugi D.K."/>
            <person name="Barozzi A."/>
            <person name="Merlino G."/>
            <person name="Calleja M.L."/>
            <person name="Delgado-Huertas A."/>
            <person name="Moran X.A.G."/>
            <person name="Daffonchio D."/>
        </authorList>
    </citation>
    <scope>NUCLEOTIDE SEQUENCE</scope>
    <source>
        <strain evidence="1">SuakinDeep_MAG55_1</strain>
    </source>
</reference>
<dbReference type="EMBL" id="JAANXD010000051">
    <property type="protein sequence ID" value="MBS1258187.1"/>
    <property type="molecule type" value="Genomic_DNA"/>
</dbReference>
<dbReference type="Proteomes" id="UP000722750">
    <property type="component" value="Unassembled WGS sequence"/>
</dbReference>
<proteinExistence type="predicted"/>
<evidence type="ECO:0000313" key="2">
    <source>
        <dbReference type="Proteomes" id="UP000722750"/>
    </source>
</evidence>
<organism evidence="1 2">
    <name type="scientific">Candidatus Scalindua arabica</name>
    <dbReference type="NCBI Taxonomy" id="1127984"/>
    <lineage>
        <taxon>Bacteria</taxon>
        <taxon>Pseudomonadati</taxon>
        <taxon>Planctomycetota</taxon>
        <taxon>Candidatus Brocadiia</taxon>
        <taxon>Candidatus Brocadiales</taxon>
        <taxon>Candidatus Scalinduaceae</taxon>
        <taxon>Candidatus Scalindua</taxon>
    </lineage>
</organism>
<dbReference type="AlphaFoldDB" id="A0A941W2X4"/>
<evidence type="ECO:0000313" key="1">
    <source>
        <dbReference type="EMBL" id="MBS1258187.1"/>
    </source>
</evidence>
<protein>
    <submittedName>
        <fullName evidence="1">Uncharacterized protein</fullName>
    </submittedName>
</protein>
<comment type="caution">
    <text evidence="1">The sequence shown here is derived from an EMBL/GenBank/DDBJ whole genome shotgun (WGS) entry which is preliminary data.</text>
</comment>